<organism evidence="2 3">
    <name type="scientific">Macleaya cordata</name>
    <name type="common">Five-seeded plume-poppy</name>
    <name type="synonym">Bocconia cordata</name>
    <dbReference type="NCBI Taxonomy" id="56857"/>
    <lineage>
        <taxon>Eukaryota</taxon>
        <taxon>Viridiplantae</taxon>
        <taxon>Streptophyta</taxon>
        <taxon>Embryophyta</taxon>
        <taxon>Tracheophyta</taxon>
        <taxon>Spermatophyta</taxon>
        <taxon>Magnoliopsida</taxon>
        <taxon>Ranunculales</taxon>
        <taxon>Papaveraceae</taxon>
        <taxon>Papaveroideae</taxon>
        <taxon>Macleaya</taxon>
    </lineage>
</organism>
<accession>A0A200QEV3</accession>
<feature type="region of interest" description="Disordered" evidence="1">
    <location>
        <begin position="40"/>
        <end position="62"/>
    </location>
</feature>
<dbReference type="EMBL" id="MVGT01002226">
    <property type="protein sequence ID" value="OVA08945.1"/>
    <property type="molecule type" value="Genomic_DNA"/>
</dbReference>
<evidence type="ECO:0000313" key="2">
    <source>
        <dbReference type="EMBL" id="OVA08945.1"/>
    </source>
</evidence>
<keyword evidence="3" id="KW-1185">Reference proteome</keyword>
<dbReference type="AlphaFoldDB" id="A0A200QEV3"/>
<comment type="caution">
    <text evidence="2">The sequence shown here is derived from an EMBL/GenBank/DDBJ whole genome shotgun (WGS) entry which is preliminary data.</text>
</comment>
<evidence type="ECO:0000313" key="3">
    <source>
        <dbReference type="Proteomes" id="UP000195402"/>
    </source>
</evidence>
<dbReference type="OrthoDB" id="547031at2759"/>
<proteinExistence type="predicted"/>
<feature type="compositionally biased region" description="Acidic residues" evidence="1">
    <location>
        <begin position="41"/>
        <end position="57"/>
    </location>
</feature>
<protein>
    <submittedName>
        <fullName evidence="2">Uncharacterized protein</fullName>
    </submittedName>
</protein>
<dbReference type="Proteomes" id="UP000195402">
    <property type="component" value="Unassembled WGS sequence"/>
</dbReference>
<reference evidence="2 3" key="1">
    <citation type="journal article" date="2017" name="Mol. Plant">
        <title>The Genome of Medicinal Plant Macleaya cordata Provides New Insights into Benzylisoquinoline Alkaloids Metabolism.</title>
        <authorList>
            <person name="Liu X."/>
            <person name="Liu Y."/>
            <person name="Huang P."/>
            <person name="Ma Y."/>
            <person name="Qing Z."/>
            <person name="Tang Q."/>
            <person name="Cao H."/>
            <person name="Cheng P."/>
            <person name="Zheng Y."/>
            <person name="Yuan Z."/>
            <person name="Zhou Y."/>
            <person name="Liu J."/>
            <person name="Tang Z."/>
            <person name="Zhuo Y."/>
            <person name="Zhang Y."/>
            <person name="Yu L."/>
            <person name="Huang J."/>
            <person name="Yang P."/>
            <person name="Peng Q."/>
            <person name="Zhang J."/>
            <person name="Jiang W."/>
            <person name="Zhang Z."/>
            <person name="Lin K."/>
            <person name="Ro D.K."/>
            <person name="Chen X."/>
            <person name="Xiong X."/>
            <person name="Shang Y."/>
            <person name="Huang S."/>
            <person name="Zeng J."/>
        </authorList>
    </citation>
    <scope>NUCLEOTIDE SEQUENCE [LARGE SCALE GENOMIC DNA]</scope>
    <source>
        <strain evidence="3">cv. BLH2017</strain>
        <tissue evidence="2">Root</tissue>
    </source>
</reference>
<name>A0A200QEV3_MACCD</name>
<sequence length="75" mass="8418">MDDIEASVRESFGLLEDSKRKILPTAGNASKRLKLWMVKETEDESDSSDEDEDEDDEKSVVLDDGSIAVKLKDGW</sequence>
<dbReference type="InParanoid" id="A0A200QEV3"/>
<evidence type="ECO:0000256" key="1">
    <source>
        <dbReference type="SAM" id="MobiDB-lite"/>
    </source>
</evidence>
<gene>
    <name evidence="2" type="ORF">BVC80_2555g1</name>
</gene>